<proteinExistence type="predicted"/>
<evidence type="ECO:0000313" key="2">
    <source>
        <dbReference type="Proteomes" id="UP000652761"/>
    </source>
</evidence>
<sequence>MSLALRPNRAESSIRPRRGLLWVSSDVDLEACVLTWFWRVEAIQSVENTDRASFCEFFLLKFGVHRNEDLSWFLYEHHSIGPLSEKATGRAVAFRELRAESLKVPDMGLQLCVVYRYLYLMWVVDCCGTSCTSFSGVEVNLCSVEVVWCDLPLVVFTLPKPRPWFACETCSLDSGLPVRLVVEASQLLGRLVILC</sequence>
<reference evidence="1" key="1">
    <citation type="submission" date="2017-07" db="EMBL/GenBank/DDBJ databases">
        <title>Taro Niue Genome Assembly and Annotation.</title>
        <authorList>
            <person name="Atibalentja N."/>
            <person name="Keating K."/>
            <person name="Fields C.J."/>
        </authorList>
    </citation>
    <scope>NUCLEOTIDE SEQUENCE</scope>
    <source>
        <strain evidence="1">Niue_2</strain>
        <tissue evidence="1">Leaf</tissue>
    </source>
</reference>
<keyword evidence="2" id="KW-1185">Reference proteome</keyword>
<dbReference type="EMBL" id="NMUH01002725">
    <property type="protein sequence ID" value="MQM01732.1"/>
    <property type="molecule type" value="Genomic_DNA"/>
</dbReference>
<dbReference type="AlphaFoldDB" id="A0A843VWJ3"/>
<comment type="caution">
    <text evidence="1">The sequence shown here is derived from an EMBL/GenBank/DDBJ whole genome shotgun (WGS) entry which is preliminary data.</text>
</comment>
<accession>A0A843VWJ3</accession>
<name>A0A843VWJ3_COLES</name>
<evidence type="ECO:0000313" key="1">
    <source>
        <dbReference type="EMBL" id="MQM01732.1"/>
    </source>
</evidence>
<protein>
    <submittedName>
        <fullName evidence="1">Uncharacterized protein</fullName>
    </submittedName>
</protein>
<dbReference type="Proteomes" id="UP000652761">
    <property type="component" value="Unassembled WGS sequence"/>
</dbReference>
<organism evidence="1 2">
    <name type="scientific">Colocasia esculenta</name>
    <name type="common">Wild taro</name>
    <name type="synonym">Arum esculentum</name>
    <dbReference type="NCBI Taxonomy" id="4460"/>
    <lineage>
        <taxon>Eukaryota</taxon>
        <taxon>Viridiplantae</taxon>
        <taxon>Streptophyta</taxon>
        <taxon>Embryophyta</taxon>
        <taxon>Tracheophyta</taxon>
        <taxon>Spermatophyta</taxon>
        <taxon>Magnoliopsida</taxon>
        <taxon>Liliopsida</taxon>
        <taxon>Araceae</taxon>
        <taxon>Aroideae</taxon>
        <taxon>Colocasieae</taxon>
        <taxon>Colocasia</taxon>
    </lineage>
</organism>
<gene>
    <name evidence="1" type="ORF">Taro_034494</name>
</gene>